<proteinExistence type="predicted"/>
<dbReference type="EMBL" id="CAJVPT010017076">
    <property type="protein sequence ID" value="CAG8623516.1"/>
    <property type="molecule type" value="Genomic_DNA"/>
</dbReference>
<sequence length="430" mass="47703">MSTWAHSYRSSQLYDTHDLEILNNTLRTFASPEPDPDSHTAAKTKHLRKLRDDLPSLRINTNFASPSLTRSRNTRQQRKGLQSDQLEQAHNKTLKVPDSRKYDSEITRPGVHAVKFDIDPTTHHRHKNDKDYVTSNLDHEGLRIKNQNQLRRASAPSHGMAFAYFSAPATTSIYYFGQGSSESSQDARNRSHFVIPSVNVEHHDHDHSDDVNDHSNVTATSSVTSTPGTSNLPSLSPCSSASSISSSVDTLNSAAQQQSLAGKVQFSFGTFLPQPVHAPCPIRSKSISTEIPFTSQAHSLPDMVTGASYDHVPWSPAKDFLANLAQATMAKPMPDEEGQQVGEYVIGKVIGRGGFSTVKEAIRMDDYSGLEKVAVKIVKNDQDSDCNDHIQSLLQREIVIWKKLIHPNVVSMLSVTEDDYATYVFSEYCP</sequence>
<evidence type="ECO:0000313" key="2">
    <source>
        <dbReference type="Proteomes" id="UP000789525"/>
    </source>
</evidence>
<comment type="caution">
    <text evidence="1">The sequence shown here is derived from an EMBL/GenBank/DDBJ whole genome shotgun (WGS) entry which is preliminary data.</text>
</comment>
<keyword evidence="2" id="KW-1185">Reference proteome</keyword>
<organism evidence="1 2">
    <name type="scientific">Acaulospora colombiana</name>
    <dbReference type="NCBI Taxonomy" id="27376"/>
    <lineage>
        <taxon>Eukaryota</taxon>
        <taxon>Fungi</taxon>
        <taxon>Fungi incertae sedis</taxon>
        <taxon>Mucoromycota</taxon>
        <taxon>Glomeromycotina</taxon>
        <taxon>Glomeromycetes</taxon>
        <taxon>Diversisporales</taxon>
        <taxon>Acaulosporaceae</taxon>
        <taxon>Acaulospora</taxon>
    </lineage>
</organism>
<protein>
    <submittedName>
        <fullName evidence="1">13438_t:CDS:1</fullName>
    </submittedName>
</protein>
<name>A0ACA9N0A6_9GLOM</name>
<gene>
    <name evidence="1" type="ORF">ACOLOM_LOCUS7408</name>
</gene>
<reference evidence="1" key="1">
    <citation type="submission" date="2021-06" db="EMBL/GenBank/DDBJ databases">
        <authorList>
            <person name="Kallberg Y."/>
            <person name="Tangrot J."/>
            <person name="Rosling A."/>
        </authorList>
    </citation>
    <scope>NUCLEOTIDE SEQUENCE</scope>
    <source>
        <strain evidence="1">CL356</strain>
    </source>
</reference>
<dbReference type="Proteomes" id="UP000789525">
    <property type="component" value="Unassembled WGS sequence"/>
</dbReference>
<feature type="non-terminal residue" evidence="1">
    <location>
        <position position="430"/>
    </location>
</feature>
<accession>A0ACA9N0A6</accession>
<evidence type="ECO:0000313" key="1">
    <source>
        <dbReference type="EMBL" id="CAG8623516.1"/>
    </source>
</evidence>